<dbReference type="EMBL" id="DS547091">
    <property type="protein sequence ID" value="EDR16013.1"/>
    <property type="molecule type" value="Genomic_DNA"/>
</dbReference>
<name>B0CNW4_LACBS</name>
<protein>
    <submittedName>
        <fullName evidence="3">Predicted protein</fullName>
    </submittedName>
</protein>
<proteinExistence type="predicted"/>
<dbReference type="HOGENOM" id="CLU_2558658_0_0_1"/>
<evidence type="ECO:0000256" key="1">
    <source>
        <dbReference type="SAM" id="MobiDB-lite"/>
    </source>
</evidence>
<evidence type="ECO:0000313" key="3">
    <source>
        <dbReference type="EMBL" id="EDR16013.1"/>
    </source>
</evidence>
<dbReference type="KEGG" id="lbc:LACBIDRAFT_314962"/>
<dbReference type="RefSeq" id="XP_001889379.1">
    <property type="nucleotide sequence ID" value="XM_001889344.1"/>
</dbReference>
<dbReference type="OrthoDB" id="3101092at2759"/>
<organism evidence="4">
    <name type="scientific">Laccaria bicolor (strain S238N-H82 / ATCC MYA-4686)</name>
    <name type="common">Bicoloured deceiver</name>
    <name type="synonym">Laccaria laccata var. bicolor</name>
    <dbReference type="NCBI Taxonomy" id="486041"/>
    <lineage>
        <taxon>Eukaryota</taxon>
        <taxon>Fungi</taxon>
        <taxon>Dikarya</taxon>
        <taxon>Basidiomycota</taxon>
        <taxon>Agaricomycotina</taxon>
        <taxon>Agaricomycetes</taxon>
        <taxon>Agaricomycetidae</taxon>
        <taxon>Agaricales</taxon>
        <taxon>Agaricineae</taxon>
        <taxon>Hydnangiaceae</taxon>
        <taxon>Laccaria</taxon>
    </lineage>
</organism>
<sequence>MIRDAFHGSELEGRSSSSSTTSSTDGCCCRRNTAASSSSFRRLTAAGSTLSVEARLAARKRLRTPRGRCSGIGLLWDFGYLL</sequence>
<feature type="compositionally biased region" description="Basic and acidic residues" evidence="1">
    <location>
        <begin position="1"/>
        <end position="13"/>
    </location>
</feature>
<accession>B0CNW4</accession>
<evidence type="ECO:0000313" key="4">
    <source>
        <dbReference type="Proteomes" id="UP000001194"/>
    </source>
</evidence>
<dbReference type="Proteomes" id="UP000001194">
    <property type="component" value="Unassembled WGS sequence"/>
</dbReference>
<dbReference type="EMBL" id="DS547156">
    <property type="protein sequence ID" value="EDQ99968.1"/>
    <property type="molecule type" value="Genomic_DNA"/>
</dbReference>
<gene>
    <name evidence="3" type="ORF">LACBIDRAFT_301600</name>
    <name evidence="2" type="ORF">LACBIDRAFT_314962</name>
</gene>
<evidence type="ECO:0000313" key="2">
    <source>
        <dbReference type="EMBL" id="EDQ99968.1"/>
    </source>
</evidence>
<feature type="region of interest" description="Disordered" evidence="1">
    <location>
        <begin position="1"/>
        <end position="26"/>
    </location>
</feature>
<dbReference type="GeneID" id="6069448"/>
<feature type="compositionally biased region" description="Low complexity" evidence="1">
    <location>
        <begin position="15"/>
        <end position="24"/>
    </location>
</feature>
<dbReference type="GeneID" id="6085030"/>
<keyword evidence="4" id="KW-1185">Reference proteome</keyword>
<dbReference type="InParanoid" id="B0CNW4"/>
<dbReference type="KEGG" id="lbc:LACBIDRAFT_301600"/>
<dbReference type="RefSeq" id="XP_001874221.1">
    <property type="nucleotide sequence ID" value="XM_001874186.1"/>
</dbReference>
<dbReference type="AlphaFoldDB" id="B0CNW4"/>
<reference evidence="3 4" key="1">
    <citation type="journal article" date="2008" name="Nature">
        <title>The genome of Laccaria bicolor provides insights into mycorrhizal symbiosis.</title>
        <authorList>
            <person name="Martin F."/>
            <person name="Aerts A."/>
            <person name="Ahren D."/>
            <person name="Brun A."/>
            <person name="Danchin E.G.J."/>
            <person name="Duchaussoy F."/>
            <person name="Gibon J."/>
            <person name="Kohler A."/>
            <person name="Lindquist E."/>
            <person name="Pereda V."/>
            <person name="Salamov A."/>
            <person name="Shapiro H.J."/>
            <person name="Wuyts J."/>
            <person name="Blaudez D."/>
            <person name="Buee M."/>
            <person name="Brokstein P."/>
            <person name="Canbaeck B."/>
            <person name="Cohen D."/>
            <person name="Courty P.E."/>
            <person name="Coutinho P.M."/>
            <person name="Delaruelle C."/>
            <person name="Detter J.C."/>
            <person name="Deveau A."/>
            <person name="DiFazio S."/>
            <person name="Duplessis S."/>
            <person name="Fraissinet-Tachet L."/>
            <person name="Lucic E."/>
            <person name="Frey-Klett P."/>
            <person name="Fourrey C."/>
            <person name="Feussner I."/>
            <person name="Gay G."/>
            <person name="Grimwood J."/>
            <person name="Hoegger P.J."/>
            <person name="Jain P."/>
            <person name="Kilaru S."/>
            <person name="Labbe J."/>
            <person name="Lin Y.C."/>
            <person name="Legue V."/>
            <person name="Le Tacon F."/>
            <person name="Marmeisse R."/>
            <person name="Melayah D."/>
            <person name="Montanini B."/>
            <person name="Muratet M."/>
            <person name="Nehls U."/>
            <person name="Niculita-Hirzel H."/>
            <person name="Oudot-Le Secq M.P."/>
            <person name="Peter M."/>
            <person name="Quesneville H."/>
            <person name="Rajashekar B."/>
            <person name="Reich M."/>
            <person name="Rouhier N."/>
            <person name="Schmutz J."/>
            <person name="Yin T."/>
            <person name="Chalot M."/>
            <person name="Henrissat B."/>
            <person name="Kuees U."/>
            <person name="Lucas S."/>
            <person name="Van de Peer Y."/>
            <person name="Podila G.K."/>
            <person name="Polle A."/>
            <person name="Pukkila P.J."/>
            <person name="Richardson P.M."/>
            <person name="Rouze P."/>
            <person name="Sanders I.R."/>
            <person name="Stajich J.E."/>
            <person name="Tunlid A."/>
            <person name="Tuskan G."/>
            <person name="Grigoriev I.V."/>
        </authorList>
    </citation>
    <scope>NUCLEOTIDE SEQUENCE [LARGE SCALE GENOMIC DNA]</scope>
    <source>
        <strain evidence="4">S238N-H82 / ATCC MYA-4686</strain>
    </source>
</reference>